<proteinExistence type="predicted"/>
<evidence type="ECO:0000313" key="3">
    <source>
        <dbReference type="Proteomes" id="UP000176244"/>
    </source>
</evidence>
<dbReference type="Proteomes" id="UP000176244">
    <property type="component" value="Unassembled WGS sequence"/>
</dbReference>
<dbReference type="OrthoDB" id="308037at2"/>
<reference evidence="1 3" key="1">
    <citation type="submission" date="2015-09" db="EMBL/GenBank/DDBJ databases">
        <title>Genome sequence of Acetobacterium wieringae DSM 1911.</title>
        <authorList>
            <person name="Poehlein A."/>
            <person name="Bengelsdorf F.R."/>
            <person name="Schiel-Bengelsdorf B."/>
            <person name="Duerre P."/>
            <person name="Daniel R."/>
        </authorList>
    </citation>
    <scope>NUCLEOTIDE SEQUENCE [LARGE SCALE GENOMIC DNA]</scope>
    <source>
        <strain evidence="1 3">DSM 1911</strain>
    </source>
</reference>
<name>A0A1F2PF63_9FIRM</name>
<evidence type="ECO:0000313" key="1">
    <source>
        <dbReference type="EMBL" id="OFV69918.1"/>
    </source>
</evidence>
<dbReference type="InterPro" id="IPR009192">
    <property type="entry name" value="Diol/glycerol_deHydtase_re_ssu"/>
</dbReference>
<comment type="caution">
    <text evidence="1">The sequence shown here is derived from an EMBL/GenBank/DDBJ whole genome shotgun (WGS) entry which is preliminary data.</text>
</comment>
<dbReference type="InterPro" id="IPR003208">
    <property type="entry name" value="Dehydtase/Dehydtase_re"/>
</dbReference>
<dbReference type="SUPFAM" id="SSF52968">
    <property type="entry name" value="B12-dependent dehydatase associated subunit"/>
    <property type="match status" value="1"/>
</dbReference>
<protein>
    <submittedName>
        <fullName evidence="1">Dehydratase medium subunit</fullName>
    </submittedName>
    <submittedName>
        <fullName evidence="2">Glycerol dehydratase</fullName>
    </submittedName>
</protein>
<accession>A0A1F2PF63</accession>
<dbReference type="AlphaFoldDB" id="A0A1F2PF63"/>
<dbReference type="EMBL" id="LKEU01000035">
    <property type="protein sequence ID" value="OFV69918.1"/>
    <property type="molecule type" value="Genomic_DNA"/>
</dbReference>
<dbReference type="Gene3D" id="3.40.50.10150">
    <property type="entry name" value="B12-dependent dehydatase associated subunit"/>
    <property type="match status" value="1"/>
</dbReference>
<dbReference type="PIRSF" id="PIRSF011503">
    <property type="entry name" value="DdrB_PduH"/>
    <property type="match status" value="1"/>
</dbReference>
<reference evidence="2 4" key="2">
    <citation type="submission" date="2019-08" db="EMBL/GenBank/DDBJ databases">
        <title>Isolation and enrichment of carboxydotrophic bacteria from anaerobic sludge for the production of bio-based chemicals from syngas.</title>
        <authorList>
            <person name="Antares A.L."/>
            <person name="Moreira J."/>
            <person name="Diender M."/>
            <person name="Parshina S.N."/>
            <person name="Stams A.J.M."/>
            <person name="Alves M."/>
            <person name="Alves J.I."/>
            <person name="Sousa D.Z."/>
        </authorList>
    </citation>
    <scope>NUCLEOTIDE SEQUENCE [LARGE SCALE GENOMIC DNA]</scope>
    <source>
        <strain evidence="2 4">JM</strain>
    </source>
</reference>
<evidence type="ECO:0000313" key="2">
    <source>
        <dbReference type="EMBL" id="TYC85851.1"/>
    </source>
</evidence>
<gene>
    <name evidence="1" type="ORF">ACWI_25600</name>
    <name evidence="2" type="ORF">FXB42_08255</name>
</gene>
<dbReference type="Proteomes" id="UP000322619">
    <property type="component" value="Unassembled WGS sequence"/>
</dbReference>
<dbReference type="Pfam" id="PF02288">
    <property type="entry name" value="Dehydratase_MU"/>
    <property type="match status" value="1"/>
</dbReference>
<dbReference type="InterPro" id="IPR010254">
    <property type="entry name" value="B12-dep_deHydtase_bsu"/>
</dbReference>
<sequence>MRMDFDAPKPEIKIVHGKNIMFQKVVDEVLHGIEEEGVPFSIEELEDANPVELAFRGAELSHLGVGIGITENEVVLHFIKLKEDQPIFRIPAYSNEATLRAIGSNAARLVKKMPFKNLDNTELS</sequence>
<dbReference type="EMBL" id="VSLA01000013">
    <property type="protein sequence ID" value="TYC85851.1"/>
    <property type="molecule type" value="Genomic_DNA"/>
</dbReference>
<organism evidence="1 3">
    <name type="scientific">Acetobacterium wieringae</name>
    <dbReference type="NCBI Taxonomy" id="52694"/>
    <lineage>
        <taxon>Bacteria</taxon>
        <taxon>Bacillati</taxon>
        <taxon>Bacillota</taxon>
        <taxon>Clostridia</taxon>
        <taxon>Eubacteriales</taxon>
        <taxon>Eubacteriaceae</taxon>
        <taxon>Acetobacterium</taxon>
    </lineage>
</organism>
<evidence type="ECO:0000313" key="4">
    <source>
        <dbReference type="Proteomes" id="UP000322619"/>
    </source>
</evidence>
<dbReference type="STRING" id="52694.ACWI_25600"/>